<reference evidence="1" key="1">
    <citation type="submission" date="2014-09" db="EMBL/GenBank/DDBJ databases">
        <authorList>
            <person name="Magalhaes I.L.F."/>
            <person name="Oliveira U."/>
            <person name="Santos F.R."/>
            <person name="Vidigal T.H.D.A."/>
            <person name="Brescovit A.D."/>
            <person name="Santos A.J."/>
        </authorList>
    </citation>
    <scope>NUCLEOTIDE SEQUENCE</scope>
    <source>
        <tissue evidence="1">Shoot tissue taken approximately 20 cm above the soil surface</tissue>
    </source>
</reference>
<accession>A0A0A8YS25</accession>
<evidence type="ECO:0000313" key="1">
    <source>
        <dbReference type="EMBL" id="JAD25162.1"/>
    </source>
</evidence>
<dbReference type="AlphaFoldDB" id="A0A0A8YS25"/>
<protein>
    <submittedName>
        <fullName evidence="1">Uncharacterized protein</fullName>
    </submittedName>
</protein>
<proteinExistence type="predicted"/>
<organism evidence="1">
    <name type="scientific">Arundo donax</name>
    <name type="common">Giant reed</name>
    <name type="synonym">Donax arundinaceus</name>
    <dbReference type="NCBI Taxonomy" id="35708"/>
    <lineage>
        <taxon>Eukaryota</taxon>
        <taxon>Viridiplantae</taxon>
        <taxon>Streptophyta</taxon>
        <taxon>Embryophyta</taxon>
        <taxon>Tracheophyta</taxon>
        <taxon>Spermatophyta</taxon>
        <taxon>Magnoliopsida</taxon>
        <taxon>Liliopsida</taxon>
        <taxon>Poales</taxon>
        <taxon>Poaceae</taxon>
        <taxon>PACMAD clade</taxon>
        <taxon>Arundinoideae</taxon>
        <taxon>Arundineae</taxon>
        <taxon>Arundo</taxon>
    </lineage>
</organism>
<dbReference type="EMBL" id="GBRH01272733">
    <property type="protein sequence ID" value="JAD25162.1"/>
    <property type="molecule type" value="Transcribed_RNA"/>
</dbReference>
<sequence length="21" mass="2316">MIFGSQTSGQFSSHIYFHVAA</sequence>
<reference evidence="1" key="2">
    <citation type="journal article" date="2015" name="Data Brief">
        <title>Shoot transcriptome of the giant reed, Arundo donax.</title>
        <authorList>
            <person name="Barrero R.A."/>
            <person name="Guerrero F.D."/>
            <person name="Moolhuijzen P."/>
            <person name="Goolsby J.A."/>
            <person name="Tidwell J."/>
            <person name="Bellgard S.E."/>
            <person name="Bellgard M.I."/>
        </authorList>
    </citation>
    <scope>NUCLEOTIDE SEQUENCE</scope>
    <source>
        <tissue evidence="1">Shoot tissue taken approximately 20 cm above the soil surface</tissue>
    </source>
</reference>
<name>A0A0A8YS25_ARUDO</name>